<keyword evidence="4" id="KW-1185">Reference proteome</keyword>
<keyword evidence="2" id="KW-0812">Transmembrane</keyword>
<keyword evidence="2" id="KW-0472">Membrane</keyword>
<feature type="transmembrane region" description="Helical" evidence="2">
    <location>
        <begin position="56"/>
        <end position="80"/>
    </location>
</feature>
<gene>
    <name evidence="3" type="ORF">Fmac_007227</name>
</gene>
<dbReference type="Proteomes" id="UP001603857">
    <property type="component" value="Unassembled WGS sequence"/>
</dbReference>
<protein>
    <recommendedName>
        <fullName evidence="5">Transmembrane protein</fullName>
    </recommendedName>
</protein>
<sequence length="113" mass="12714">MGSNERGENGGYNKSRWRMTKPCLFIILVSLLLSMAGGSLLGWWLHKYHQTNSQLWMVPFGFLLFLTPLIISLSLILPVATDQQQPFKTPQRDHVSLSQPNTCSSSSHLDPTV</sequence>
<proteinExistence type="predicted"/>
<evidence type="ECO:0000313" key="4">
    <source>
        <dbReference type="Proteomes" id="UP001603857"/>
    </source>
</evidence>
<accession>A0ABD1NCU9</accession>
<feature type="compositionally biased region" description="Polar residues" evidence="1">
    <location>
        <begin position="96"/>
        <end position="113"/>
    </location>
</feature>
<evidence type="ECO:0008006" key="5">
    <source>
        <dbReference type="Google" id="ProtNLM"/>
    </source>
</evidence>
<name>A0ABD1NCU9_9FABA</name>
<evidence type="ECO:0000256" key="2">
    <source>
        <dbReference type="SAM" id="Phobius"/>
    </source>
</evidence>
<reference evidence="3 4" key="1">
    <citation type="submission" date="2024-08" db="EMBL/GenBank/DDBJ databases">
        <title>Insights into the chromosomal genome structure of Flemingia macrophylla.</title>
        <authorList>
            <person name="Ding Y."/>
            <person name="Zhao Y."/>
            <person name="Bi W."/>
            <person name="Wu M."/>
            <person name="Zhao G."/>
            <person name="Gong Y."/>
            <person name="Li W."/>
            <person name="Zhang P."/>
        </authorList>
    </citation>
    <scope>NUCLEOTIDE SEQUENCE [LARGE SCALE GENOMIC DNA]</scope>
    <source>
        <strain evidence="3">DYQJB</strain>
        <tissue evidence="3">Leaf</tissue>
    </source>
</reference>
<comment type="caution">
    <text evidence="3">The sequence shown here is derived from an EMBL/GenBank/DDBJ whole genome shotgun (WGS) entry which is preliminary data.</text>
</comment>
<evidence type="ECO:0000313" key="3">
    <source>
        <dbReference type="EMBL" id="KAL2345942.1"/>
    </source>
</evidence>
<dbReference type="PANTHER" id="PTHR35165:SF1">
    <property type="entry name" value="OS04G0577375 PROTEIN"/>
    <property type="match status" value="1"/>
</dbReference>
<keyword evidence="2" id="KW-1133">Transmembrane helix</keyword>
<evidence type="ECO:0000256" key="1">
    <source>
        <dbReference type="SAM" id="MobiDB-lite"/>
    </source>
</evidence>
<dbReference type="Pfam" id="PF16594">
    <property type="entry name" value="ATP-synt_Z"/>
    <property type="match status" value="1"/>
</dbReference>
<feature type="transmembrane region" description="Helical" evidence="2">
    <location>
        <begin position="23"/>
        <end position="44"/>
    </location>
</feature>
<organism evidence="3 4">
    <name type="scientific">Flemingia macrophylla</name>
    <dbReference type="NCBI Taxonomy" id="520843"/>
    <lineage>
        <taxon>Eukaryota</taxon>
        <taxon>Viridiplantae</taxon>
        <taxon>Streptophyta</taxon>
        <taxon>Embryophyta</taxon>
        <taxon>Tracheophyta</taxon>
        <taxon>Spermatophyta</taxon>
        <taxon>Magnoliopsida</taxon>
        <taxon>eudicotyledons</taxon>
        <taxon>Gunneridae</taxon>
        <taxon>Pentapetalae</taxon>
        <taxon>rosids</taxon>
        <taxon>fabids</taxon>
        <taxon>Fabales</taxon>
        <taxon>Fabaceae</taxon>
        <taxon>Papilionoideae</taxon>
        <taxon>50 kb inversion clade</taxon>
        <taxon>NPAAA clade</taxon>
        <taxon>indigoferoid/millettioid clade</taxon>
        <taxon>Phaseoleae</taxon>
        <taxon>Flemingia</taxon>
    </lineage>
</organism>
<feature type="region of interest" description="Disordered" evidence="1">
    <location>
        <begin position="87"/>
        <end position="113"/>
    </location>
</feature>
<dbReference type="PANTHER" id="PTHR35165">
    <property type="entry name" value="OS08G0113900 PROTEIN"/>
    <property type="match status" value="1"/>
</dbReference>
<dbReference type="EMBL" id="JBGMDY010000002">
    <property type="protein sequence ID" value="KAL2345942.1"/>
    <property type="molecule type" value="Genomic_DNA"/>
</dbReference>
<dbReference type="InterPro" id="IPR032238">
    <property type="entry name" value="ATP-synth_Z"/>
</dbReference>
<dbReference type="AlphaFoldDB" id="A0ABD1NCU9"/>